<sequence length="278" mass="29337">MLLALLFIHFFSLVAAIPVGSSEPRPWAGCVAKCGSNIFKGAITDPCFIKCCDDHCLEHPLNSYCLFPTAPPSKRALFPAPSAPSRNVAKLETESPADRCRDYCASSTSSGYDGEICLARCLHVFAKGGSSINAILPPLVPVPDDLPSPVSAASSFSSPSIPTAVSSASSTSGPEPIFTVLNDMHLWPTHLPVLVHPTTTTITPTSAASPTRTLTPRSTPGINPNPTPQESAATHACLARCKDEPQWTVKNEYGVCMGQCMQTVVSHIGVNILPPTEG</sequence>
<dbReference type="EMBL" id="JAWDJW010007564">
    <property type="protein sequence ID" value="KAK3061910.1"/>
    <property type="molecule type" value="Genomic_DNA"/>
</dbReference>
<reference evidence="1" key="1">
    <citation type="submission" date="2024-09" db="EMBL/GenBank/DDBJ databases">
        <title>Black Yeasts Isolated from many extreme environments.</title>
        <authorList>
            <person name="Coleine C."/>
            <person name="Stajich J.E."/>
            <person name="Selbmann L."/>
        </authorList>
    </citation>
    <scope>NUCLEOTIDE SEQUENCE</scope>
    <source>
        <strain evidence="1">CCFEE 5737</strain>
    </source>
</reference>
<evidence type="ECO:0000313" key="1">
    <source>
        <dbReference type="EMBL" id="KAK3061910.1"/>
    </source>
</evidence>
<gene>
    <name evidence="1" type="ORF">LTS18_005191</name>
</gene>
<dbReference type="Proteomes" id="UP001186974">
    <property type="component" value="Unassembled WGS sequence"/>
</dbReference>
<name>A0ACC3D4X4_9PEZI</name>
<organism evidence="1 2">
    <name type="scientific">Coniosporium uncinatum</name>
    <dbReference type="NCBI Taxonomy" id="93489"/>
    <lineage>
        <taxon>Eukaryota</taxon>
        <taxon>Fungi</taxon>
        <taxon>Dikarya</taxon>
        <taxon>Ascomycota</taxon>
        <taxon>Pezizomycotina</taxon>
        <taxon>Dothideomycetes</taxon>
        <taxon>Dothideomycetes incertae sedis</taxon>
        <taxon>Coniosporium</taxon>
    </lineage>
</organism>
<accession>A0ACC3D4X4</accession>
<proteinExistence type="predicted"/>
<comment type="caution">
    <text evidence="1">The sequence shown here is derived from an EMBL/GenBank/DDBJ whole genome shotgun (WGS) entry which is preliminary data.</text>
</comment>
<keyword evidence="2" id="KW-1185">Reference proteome</keyword>
<protein>
    <submittedName>
        <fullName evidence="1">Uncharacterized protein</fullName>
    </submittedName>
</protein>
<evidence type="ECO:0000313" key="2">
    <source>
        <dbReference type="Proteomes" id="UP001186974"/>
    </source>
</evidence>